<sequence>MKQMMTISGGILFTVGIISLIFAGGSFYEITKFQNEIESRGQAEKLIRQVTELDRLDEKALKDKQDVMVSSLVIAGIFGSVGIGLAFAGRTKATE</sequence>
<dbReference type="OrthoDB" id="516623at2"/>
<feature type="transmembrane region" description="Helical" evidence="1">
    <location>
        <begin position="67"/>
        <end position="88"/>
    </location>
</feature>
<proteinExistence type="predicted"/>
<keyword evidence="1" id="KW-1133">Transmembrane helix</keyword>
<dbReference type="Proteomes" id="UP000076555">
    <property type="component" value="Unassembled WGS sequence"/>
</dbReference>
<keyword evidence="1" id="KW-0472">Membrane</keyword>
<dbReference type="EMBL" id="LWAJ01000186">
    <property type="protein sequence ID" value="KZL49224.1"/>
    <property type="molecule type" value="Genomic_DNA"/>
</dbReference>
<organism evidence="2 3">
    <name type="scientific">Nodularia spumigena CENA596</name>
    <dbReference type="NCBI Taxonomy" id="1819295"/>
    <lineage>
        <taxon>Bacteria</taxon>
        <taxon>Bacillati</taxon>
        <taxon>Cyanobacteriota</taxon>
        <taxon>Cyanophyceae</taxon>
        <taxon>Nostocales</taxon>
        <taxon>Nodulariaceae</taxon>
        <taxon>Nodularia</taxon>
    </lineage>
</organism>
<dbReference type="RefSeq" id="WP_063873268.1">
    <property type="nucleotide sequence ID" value="NZ_CAWMRI010000186.1"/>
</dbReference>
<accession>A0A161XKS6</accession>
<evidence type="ECO:0000313" key="2">
    <source>
        <dbReference type="EMBL" id="KZL49224.1"/>
    </source>
</evidence>
<gene>
    <name evidence="2" type="ORF">A2T98_13850</name>
</gene>
<dbReference type="AlphaFoldDB" id="A0A161XKS6"/>
<reference evidence="2 3" key="1">
    <citation type="submission" date="2016-04" db="EMBL/GenBank/DDBJ databases">
        <title>Draft Genome Assembly of the Bloom-forming Cyanobacterium Nodularia spumigena Strain CENA596 in Shrimp Production Ponds.</title>
        <authorList>
            <person name="Popin R.V."/>
            <person name="Rigonato J."/>
            <person name="Abreu V.A."/>
            <person name="Andreote A.P."/>
            <person name="Silveira S.B."/>
            <person name="Odebrecht C."/>
            <person name="Fiore M.F."/>
        </authorList>
    </citation>
    <scope>NUCLEOTIDE SEQUENCE [LARGE SCALE GENOMIC DNA]</scope>
    <source>
        <strain evidence="2 3">CENA596</strain>
    </source>
</reference>
<keyword evidence="1" id="KW-0812">Transmembrane</keyword>
<comment type="caution">
    <text evidence="2">The sequence shown here is derived from an EMBL/GenBank/DDBJ whole genome shotgun (WGS) entry which is preliminary data.</text>
</comment>
<protein>
    <submittedName>
        <fullName evidence="2">Uncharacterized protein</fullName>
    </submittedName>
</protein>
<name>A0A161XKS6_NODSP</name>
<feature type="transmembrane region" description="Helical" evidence="1">
    <location>
        <begin position="7"/>
        <end position="28"/>
    </location>
</feature>
<evidence type="ECO:0000256" key="1">
    <source>
        <dbReference type="SAM" id="Phobius"/>
    </source>
</evidence>
<evidence type="ECO:0000313" key="3">
    <source>
        <dbReference type="Proteomes" id="UP000076555"/>
    </source>
</evidence>